<dbReference type="InterPro" id="IPR023214">
    <property type="entry name" value="HAD_sf"/>
</dbReference>
<dbReference type="PANTHER" id="PTHR43434:SF1">
    <property type="entry name" value="PHOSPHOGLYCOLATE PHOSPHATASE"/>
    <property type="match status" value="1"/>
</dbReference>
<dbReference type="NCBIfam" id="TIGR01549">
    <property type="entry name" value="HAD-SF-IA-v1"/>
    <property type="match status" value="1"/>
</dbReference>
<reference evidence="2 3" key="2">
    <citation type="submission" date="2019-03" db="EMBL/GenBank/DDBJ databases">
        <title>Genomic Encyclopedia of Type Strains, Phase IV (KMG-IV): sequencing the most valuable type-strain genomes for metagenomic binning, comparative biology and taxonomic classification.</title>
        <authorList>
            <person name="Goeker M."/>
        </authorList>
    </citation>
    <scope>NUCLEOTIDE SEQUENCE [LARGE SCALE GENOMIC DNA]</scope>
    <source>
        <strain evidence="2 3">DSM 103426</strain>
    </source>
</reference>
<name>A0A4R3JS38_9FIRM</name>
<evidence type="ECO:0000313" key="3">
    <source>
        <dbReference type="Proteomes" id="UP000294613"/>
    </source>
</evidence>
<dbReference type="SUPFAM" id="SSF56784">
    <property type="entry name" value="HAD-like"/>
    <property type="match status" value="1"/>
</dbReference>
<dbReference type="InterPro" id="IPR041492">
    <property type="entry name" value="HAD_2"/>
</dbReference>
<dbReference type="GO" id="GO:0006281">
    <property type="term" value="P:DNA repair"/>
    <property type="evidence" value="ECO:0007669"/>
    <property type="project" value="TreeGrafter"/>
</dbReference>
<dbReference type="GO" id="GO:0008967">
    <property type="term" value="F:phosphoglycolate phosphatase activity"/>
    <property type="evidence" value="ECO:0007669"/>
    <property type="project" value="TreeGrafter"/>
</dbReference>
<dbReference type="InterPro" id="IPR023198">
    <property type="entry name" value="PGP-like_dom2"/>
</dbReference>
<dbReference type="PANTHER" id="PTHR43434">
    <property type="entry name" value="PHOSPHOGLYCOLATE PHOSPHATASE"/>
    <property type="match status" value="1"/>
</dbReference>
<dbReference type="SFLD" id="SFLDS00003">
    <property type="entry name" value="Haloacid_Dehalogenase"/>
    <property type="match status" value="1"/>
</dbReference>
<dbReference type="InterPro" id="IPR036412">
    <property type="entry name" value="HAD-like_sf"/>
</dbReference>
<sequence length="217" mass="24367">MYKACIFDLDGTLTNTLDSLVRSVNLTLCEMGLPEITRDQCRQFVGNGARVLMEKALMASGARDLSRIEEAMEIYGRIFHENCMYHVEPYAKIRELLEGLTEHQIERAVLSNKPHVQTVQVVQDVFGKELFSYVQGQCEGYPKKPDPTMVFAIARKLGRKIEECVYIGDSEVDIRTGSAAGMRTIGVTWGFRSKEELLEAGAVETVDDPLEILELIS</sequence>
<protein>
    <submittedName>
        <fullName evidence="1">Haloacid dehalogenase</fullName>
    </submittedName>
    <submittedName>
        <fullName evidence="2">Phosphoglycolate phosphatase</fullName>
    </submittedName>
</protein>
<dbReference type="AlphaFoldDB" id="A0A4R3JS38"/>
<dbReference type="SFLD" id="SFLDG01135">
    <property type="entry name" value="C1.5.6:_HAD__Beta-PGM__Phospha"/>
    <property type="match status" value="1"/>
</dbReference>
<accession>A0A4R3JS38</accession>
<dbReference type="SFLD" id="SFLDG01129">
    <property type="entry name" value="C1.5:_HAD__Beta-PGM__Phosphata"/>
    <property type="match status" value="1"/>
</dbReference>
<dbReference type="Gene3D" id="1.10.150.240">
    <property type="entry name" value="Putative phosphatase, domain 2"/>
    <property type="match status" value="1"/>
</dbReference>
<comment type="caution">
    <text evidence="2">The sequence shown here is derived from an EMBL/GenBank/DDBJ whole genome shotgun (WGS) entry which is preliminary data.</text>
</comment>
<dbReference type="Proteomes" id="UP000294613">
    <property type="component" value="Unassembled WGS sequence"/>
</dbReference>
<dbReference type="Pfam" id="PF13419">
    <property type="entry name" value="HAD_2"/>
    <property type="match status" value="1"/>
</dbReference>
<dbReference type="Gene3D" id="3.40.50.1000">
    <property type="entry name" value="HAD superfamily/HAD-like"/>
    <property type="match status" value="1"/>
</dbReference>
<dbReference type="RefSeq" id="WP_116441742.1">
    <property type="nucleotide sequence ID" value="NZ_BHEO01000008.1"/>
</dbReference>
<dbReference type="EMBL" id="BHEO01000008">
    <property type="protein sequence ID" value="GBU05236.1"/>
    <property type="molecule type" value="Genomic_DNA"/>
</dbReference>
<gene>
    <name evidence="2" type="ORF">EDD74_102148</name>
    <name evidence="1" type="ORF">FAEUMB_17770</name>
</gene>
<evidence type="ECO:0000313" key="1">
    <source>
        <dbReference type="EMBL" id="GBU05236.1"/>
    </source>
</evidence>
<dbReference type="Proteomes" id="UP000702954">
    <property type="component" value="Unassembled WGS sequence"/>
</dbReference>
<reference evidence="1 4" key="1">
    <citation type="journal article" date="2018" name="Int. J. Syst. Evol. Microbiol.">
        <title>Draft Genome Sequence of Faecalimonas umbilicata JCM 30896T, an Acetate-Producing Bacterium Isolated from Human Feces.</title>
        <authorList>
            <person name="Sakamoto M."/>
            <person name="Ikeyama N."/>
            <person name="Yuki M."/>
            <person name="Ohkuma M."/>
        </authorList>
    </citation>
    <scope>NUCLEOTIDE SEQUENCE [LARGE SCALE GENOMIC DNA]</scope>
    <source>
        <strain evidence="1 4">EGH7</strain>
    </source>
</reference>
<organism evidence="2 3">
    <name type="scientific">Faecalimonas umbilicata</name>
    <dbReference type="NCBI Taxonomy" id="1912855"/>
    <lineage>
        <taxon>Bacteria</taxon>
        <taxon>Bacillati</taxon>
        <taxon>Bacillota</taxon>
        <taxon>Clostridia</taxon>
        <taxon>Lachnospirales</taxon>
        <taxon>Lachnospiraceae</taxon>
        <taxon>Faecalimonas</taxon>
    </lineage>
</organism>
<dbReference type="InterPro" id="IPR006439">
    <property type="entry name" value="HAD-SF_hydro_IA"/>
</dbReference>
<keyword evidence="4" id="KW-1185">Reference proteome</keyword>
<evidence type="ECO:0000313" key="4">
    <source>
        <dbReference type="Proteomes" id="UP000702954"/>
    </source>
</evidence>
<dbReference type="EMBL" id="SLZV01000002">
    <property type="protein sequence ID" value="TCS69975.1"/>
    <property type="molecule type" value="Genomic_DNA"/>
</dbReference>
<dbReference type="InterPro" id="IPR050155">
    <property type="entry name" value="HAD-like_hydrolase_sf"/>
</dbReference>
<proteinExistence type="predicted"/>
<evidence type="ECO:0000313" key="2">
    <source>
        <dbReference type="EMBL" id="TCS69975.1"/>
    </source>
</evidence>
<dbReference type="NCBIfam" id="TIGR01509">
    <property type="entry name" value="HAD-SF-IA-v3"/>
    <property type="match status" value="1"/>
</dbReference>